<accession>A0A3B0VBN6</accession>
<keyword evidence="1" id="KW-0812">Transmembrane</keyword>
<evidence type="ECO:0000256" key="1">
    <source>
        <dbReference type="SAM" id="Phobius"/>
    </source>
</evidence>
<organism evidence="2">
    <name type="scientific">hydrothermal vent metagenome</name>
    <dbReference type="NCBI Taxonomy" id="652676"/>
    <lineage>
        <taxon>unclassified sequences</taxon>
        <taxon>metagenomes</taxon>
        <taxon>ecological metagenomes</taxon>
    </lineage>
</organism>
<protein>
    <submittedName>
        <fullName evidence="2">Uncharacterized protein</fullName>
    </submittedName>
</protein>
<dbReference type="AlphaFoldDB" id="A0A3B0VBN6"/>
<dbReference type="EMBL" id="UOEU01000520">
    <property type="protein sequence ID" value="VAW34249.1"/>
    <property type="molecule type" value="Genomic_DNA"/>
</dbReference>
<proteinExistence type="predicted"/>
<evidence type="ECO:0000313" key="2">
    <source>
        <dbReference type="EMBL" id="VAW34249.1"/>
    </source>
</evidence>
<name>A0A3B0VBN6_9ZZZZ</name>
<keyword evidence="1" id="KW-0472">Membrane</keyword>
<gene>
    <name evidence="2" type="ORF">MNBD_CHLOROFLEXI01-265</name>
</gene>
<keyword evidence="1" id="KW-1133">Transmembrane helix</keyword>
<feature type="transmembrane region" description="Helical" evidence="1">
    <location>
        <begin position="12"/>
        <end position="30"/>
    </location>
</feature>
<reference evidence="2" key="1">
    <citation type="submission" date="2018-06" db="EMBL/GenBank/DDBJ databases">
        <authorList>
            <person name="Zhirakovskaya E."/>
        </authorList>
    </citation>
    <scope>NUCLEOTIDE SEQUENCE</scope>
</reference>
<sequence length="42" mass="4865">MIRRLFLIICRNKLDLILGIIFVSSFNWLATRLGGYAKFSFG</sequence>